<gene>
    <name evidence="2" type="ORF">M0813_10084</name>
</gene>
<protein>
    <submittedName>
        <fullName evidence="2">DNA polymerase eta</fullName>
    </submittedName>
</protein>
<dbReference type="Proteomes" id="UP001150062">
    <property type="component" value="Unassembled WGS sequence"/>
</dbReference>
<proteinExistence type="predicted"/>
<evidence type="ECO:0000256" key="1">
    <source>
        <dbReference type="SAM" id="MobiDB-lite"/>
    </source>
</evidence>
<feature type="region of interest" description="Disordered" evidence="1">
    <location>
        <begin position="218"/>
        <end position="277"/>
    </location>
</feature>
<feature type="region of interest" description="Disordered" evidence="1">
    <location>
        <begin position="378"/>
        <end position="400"/>
    </location>
</feature>
<accession>A0ABQ8X599</accession>
<dbReference type="EMBL" id="JAOAOG010000337">
    <property type="protein sequence ID" value="KAJ6227177.1"/>
    <property type="molecule type" value="Genomic_DNA"/>
</dbReference>
<name>A0ABQ8X599_9EUKA</name>
<organism evidence="2 3">
    <name type="scientific">Anaeramoeba flamelloides</name>
    <dbReference type="NCBI Taxonomy" id="1746091"/>
    <lineage>
        <taxon>Eukaryota</taxon>
        <taxon>Metamonada</taxon>
        <taxon>Anaeramoebidae</taxon>
        <taxon>Anaeramoeba</taxon>
    </lineage>
</organism>
<feature type="compositionally biased region" description="Low complexity" evidence="1">
    <location>
        <begin position="331"/>
        <end position="358"/>
    </location>
</feature>
<feature type="compositionally biased region" description="Basic and acidic residues" evidence="1">
    <location>
        <begin position="218"/>
        <end position="231"/>
    </location>
</feature>
<keyword evidence="3" id="KW-1185">Reference proteome</keyword>
<feature type="compositionally biased region" description="Acidic residues" evidence="1">
    <location>
        <begin position="316"/>
        <end position="325"/>
    </location>
</feature>
<sequence length="804" mass="94066">MSSPSSFMFIHLKPPKLNELDFSQLPFSLVSQPNLNRINEIITFSKRVLESPELTVSDLFHPNFIQINNLLNVLAPTPANKIRKVRNIEVMRVANFREFCRTMIESFSFDRNDLPNEEKLLEERDFGEISKLIATLMHLKNEIDKDGSRRDLTKRVRIFCIFEPDLEWIAGSPRENEEAIYDNLWYFSADRRFKLEDEKNNKEKKKVKENYLTVSKFSDDENKKMNKDKYLPRSNEFSPDNPRKGRNKKNREKGNQLEKERKRRDQKQESMDGFIFNENEIMRDNDFSSNKTIKLKIQNGSENEIENENENKNENENENETENANEIEKQNSNTETNTNDKTNTNSLSNTESELSEYSSEAEDVKIFVRPEMGLIKNFPKRTESGPSFSDEEVAENSEEDPVYDLLSPKFGTIINKPSQIIELVQNLSQVPSKIHSKIHTRNKRNYTINQKQMWRVYFENFLFINTFENWKNFQIEELPQLTQKALGRHITEFKTAFNHATKFAIINQNRWKVRVGFSYSSYMPENFQWGSIEIRKPNVIIKQENSYLGSTNSNSSSTSSTNTNSMKMVFTTEWGDQQQIYLDRADSLSLLLVDLHQNKQVRIRSIDKHQKRVLVFLLFIYNTSKGNSQIIGNNPKTKKMKISLNNLDTSILPPLLQPSKPLKKFLINPKRVFELLEKNKDQLLQKLEQEIQKWYRNGGATFLIYMLVSKVLPFDPGFIKIRAKGLIFGINSKEVSAIPFSPKLKITKPSPNPQIIRISTQRGKKAQSILIITKNRREKDLIVKTILVFNRNWNTIMKQKKSKK</sequence>
<comment type="caution">
    <text evidence="2">The sequence shown here is derived from an EMBL/GenBank/DDBJ whole genome shotgun (WGS) entry which is preliminary data.</text>
</comment>
<evidence type="ECO:0000313" key="2">
    <source>
        <dbReference type="EMBL" id="KAJ6227177.1"/>
    </source>
</evidence>
<feature type="compositionally biased region" description="Acidic residues" evidence="1">
    <location>
        <begin position="389"/>
        <end position="400"/>
    </location>
</feature>
<evidence type="ECO:0000313" key="3">
    <source>
        <dbReference type="Proteomes" id="UP001150062"/>
    </source>
</evidence>
<feature type="region of interest" description="Disordered" evidence="1">
    <location>
        <begin position="298"/>
        <end position="360"/>
    </location>
</feature>
<reference evidence="2" key="1">
    <citation type="submission" date="2022-08" db="EMBL/GenBank/DDBJ databases">
        <title>Novel sulfate-reducing endosymbionts in the free-living metamonad Anaeramoeba.</title>
        <authorList>
            <person name="Jerlstrom-Hultqvist J."/>
            <person name="Cepicka I."/>
            <person name="Gallot-Lavallee L."/>
            <person name="Salas-Leiva D."/>
            <person name="Curtis B.A."/>
            <person name="Zahonova K."/>
            <person name="Pipaliya S."/>
            <person name="Dacks J."/>
            <person name="Roger A.J."/>
        </authorList>
    </citation>
    <scope>NUCLEOTIDE SEQUENCE</scope>
    <source>
        <strain evidence="2">Schooner1</strain>
    </source>
</reference>